<feature type="domain" description="Tyr recombinase" evidence="12">
    <location>
        <begin position="109"/>
        <end position="292"/>
    </location>
</feature>
<feature type="active site" evidence="11">
    <location>
        <position position="173"/>
    </location>
</feature>
<evidence type="ECO:0000256" key="6">
    <source>
        <dbReference type="ARBA" id="ARBA00022829"/>
    </source>
</evidence>
<dbReference type="InterPro" id="IPR013762">
    <property type="entry name" value="Integrase-like_cat_sf"/>
</dbReference>
<evidence type="ECO:0000313" key="15">
    <source>
        <dbReference type="EMBL" id="QCZ53184.1"/>
    </source>
</evidence>
<dbReference type="Proteomes" id="UP001164768">
    <property type="component" value="Chromosome"/>
</dbReference>
<dbReference type="OMA" id="FWYLIKR"/>
<keyword evidence="9 11" id="KW-0233">DNA recombination</keyword>
<keyword evidence="5 11" id="KW-0132">Cell division</keyword>
<dbReference type="SUPFAM" id="SSF56349">
    <property type="entry name" value="DNA breaking-rejoining enzymes"/>
    <property type="match status" value="1"/>
</dbReference>
<comment type="function">
    <text evidence="11">Site-specific tyrosine recombinase, which acts by catalyzing the cutting and rejoining of the recombining DNA molecules. The XerC-XerD complex is essential to convert dimers of the bacterial chromosome into monomers to permit their segregation at cell division. It also contributes to the segregational stability of plasmids.</text>
</comment>
<dbReference type="InterPro" id="IPR004107">
    <property type="entry name" value="Integrase_SAM-like_N"/>
</dbReference>
<keyword evidence="8 11" id="KW-0238">DNA-binding</keyword>
<evidence type="ECO:0000256" key="3">
    <source>
        <dbReference type="ARBA" id="ARBA00015810"/>
    </source>
</evidence>
<evidence type="ECO:0000256" key="1">
    <source>
        <dbReference type="ARBA" id="ARBA00004496"/>
    </source>
</evidence>
<accession>A0A0D0GUW9</accession>
<dbReference type="Pfam" id="PF02899">
    <property type="entry name" value="Phage_int_SAM_1"/>
    <property type="match status" value="1"/>
</dbReference>
<proteinExistence type="inferred from homology"/>
<gene>
    <name evidence="11 16" type="primary">xerD</name>
    <name evidence="14" type="ORF">CNR29_06955</name>
    <name evidence="16" type="ORF">ORR04_02340</name>
    <name evidence="15" type="ORF">UCCLBBS449_1229</name>
</gene>
<feature type="active site" evidence="11">
    <location>
        <position position="149"/>
    </location>
</feature>
<comment type="similarity">
    <text evidence="2 11">Belongs to the 'phage' integrase family. XerD subfamily.</text>
</comment>
<dbReference type="GO" id="GO:0007059">
    <property type="term" value="P:chromosome segregation"/>
    <property type="evidence" value="ECO:0007669"/>
    <property type="project" value="UniProtKB-UniRule"/>
</dbReference>
<feature type="active site" evidence="11">
    <location>
        <position position="244"/>
    </location>
</feature>
<feature type="active site" evidence="11">
    <location>
        <position position="247"/>
    </location>
</feature>
<dbReference type="InterPro" id="IPR050090">
    <property type="entry name" value="Tyrosine_recombinase_XerCD"/>
</dbReference>
<dbReference type="InterPro" id="IPR002104">
    <property type="entry name" value="Integrase_catalytic"/>
</dbReference>
<dbReference type="GO" id="GO:0005737">
    <property type="term" value="C:cytoplasm"/>
    <property type="evidence" value="ECO:0007669"/>
    <property type="project" value="UniProtKB-SubCell"/>
</dbReference>
<keyword evidence="10 11" id="KW-0131">Cell cycle</keyword>
<dbReference type="NCBIfam" id="NF040815">
    <property type="entry name" value="recomb_XerA_Arch"/>
    <property type="match status" value="1"/>
</dbReference>
<dbReference type="PANTHER" id="PTHR30349">
    <property type="entry name" value="PHAGE INTEGRASE-RELATED"/>
    <property type="match status" value="1"/>
</dbReference>
<keyword evidence="7 11" id="KW-0229">DNA integration</keyword>
<feature type="domain" description="Core-binding (CB)" evidence="13">
    <location>
        <begin position="2"/>
        <end position="88"/>
    </location>
</feature>
<dbReference type="GO" id="GO:0051301">
    <property type="term" value="P:cell division"/>
    <property type="evidence" value="ECO:0007669"/>
    <property type="project" value="UniProtKB-KW"/>
</dbReference>
<evidence type="ECO:0000313" key="17">
    <source>
        <dbReference type="Proteomes" id="UP000217918"/>
    </source>
</evidence>
<dbReference type="Proteomes" id="UP000307074">
    <property type="component" value="Chromosome"/>
</dbReference>
<comment type="subcellular location">
    <subcellularLocation>
        <location evidence="1 11">Cytoplasm</location>
    </subcellularLocation>
</comment>
<dbReference type="NCBIfam" id="TIGR02225">
    <property type="entry name" value="recomb_XerD"/>
    <property type="match status" value="1"/>
</dbReference>
<dbReference type="Gene3D" id="1.10.443.10">
    <property type="entry name" value="Intergrase catalytic core"/>
    <property type="match status" value="1"/>
</dbReference>
<dbReference type="Proteomes" id="UP000217918">
    <property type="component" value="Unassembled WGS sequence"/>
</dbReference>
<dbReference type="PROSITE" id="PS51898">
    <property type="entry name" value="TYR_RECOMBINASE"/>
    <property type="match status" value="1"/>
</dbReference>
<dbReference type="InterPro" id="IPR010998">
    <property type="entry name" value="Integrase_recombinase_N"/>
</dbReference>
<dbReference type="EMBL" id="NVYO01000001">
    <property type="protein sequence ID" value="PBQ23764.1"/>
    <property type="molecule type" value="Genomic_DNA"/>
</dbReference>
<evidence type="ECO:0000256" key="4">
    <source>
        <dbReference type="ARBA" id="ARBA00022490"/>
    </source>
</evidence>
<dbReference type="RefSeq" id="WP_011667541.1">
    <property type="nucleotide sequence ID" value="NZ_BBOW01000064.1"/>
</dbReference>
<evidence type="ECO:0000313" key="14">
    <source>
        <dbReference type="EMBL" id="PBQ23764.1"/>
    </source>
</evidence>
<dbReference type="EMBL" id="CP031198">
    <property type="protein sequence ID" value="QCZ53184.1"/>
    <property type="molecule type" value="Genomic_DNA"/>
</dbReference>
<evidence type="ECO:0000256" key="7">
    <source>
        <dbReference type="ARBA" id="ARBA00022908"/>
    </source>
</evidence>
<dbReference type="InterPro" id="IPR011932">
    <property type="entry name" value="Recomb_XerD"/>
</dbReference>
<name>A0A0D0GUW9_LEVBR</name>
<dbReference type="HAMAP" id="MF_01808">
    <property type="entry name" value="Recomb_XerC_XerD"/>
    <property type="match status" value="1"/>
</dbReference>
<keyword evidence="6 11" id="KW-0159">Chromosome partition</keyword>
<dbReference type="PROSITE" id="PS51900">
    <property type="entry name" value="CB"/>
    <property type="match status" value="1"/>
</dbReference>
<evidence type="ECO:0000313" key="16">
    <source>
        <dbReference type="EMBL" id="WAD02059.1"/>
    </source>
</evidence>
<comment type="subunit">
    <text evidence="11">Forms a cyclic heterotetrameric complex composed of two molecules of XerC and two molecules of XerD.</text>
</comment>
<protein>
    <recommendedName>
        <fullName evidence="3 11">Tyrosine recombinase XerD</fullName>
    </recommendedName>
</protein>
<keyword evidence="4 11" id="KW-0963">Cytoplasm</keyword>
<feature type="active site" evidence="11">
    <location>
        <position position="270"/>
    </location>
</feature>
<dbReference type="InterPro" id="IPR044068">
    <property type="entry name" value="CB"/>
</dbReference>
<evidence type="ECO:0000256" key="2">
    <source>
        <dbReference type="ARBA" id="ARBA00010450"/>
    </source>
</evidence>
<dbReference type="PANTHER" id="PTHR30349:SF81">
    <property type="entry name" value="TYROSINE RECOMBINASE XERC"/>
    <property type="match status" value="1"/>
</dbReference>
<evidence type="ECO:0000256" key="10">
    <source>
        <dbReference type="ARBA" id="ARBA00023306"/>
    </source>
</evidence>
<evidence type="ECO:0000259" key="12">
    <source>
        <dbReference type="PROSITE" id="PS51898"/>
    </source>
</evidence>
<sequence>MAELATQVADFGHYLTVEQGLAANSVTSYTQELRNLGTYLAQQHLTSFKDADRLTIMAYLSNLTATGKSRNSVIHAVSALRKFYRYLVQTHQMTTNPMANVAAPKHAEHLPAVLTVAEVDRLLAAPDTTTKYGLRDRAILEVMYATGLRVSELVHLKLADLHLEMGLIQTLGKGDKERIIPIGDVATDWINRYLQTSRPVLLKQRTSPYLFLNAHGGGLSRQAIWQKIKQYVAVAQINKDVTPHTLRHSFATHILENGADLRVVQELLGHADITTTQIYTHISKKRLVKVYDQYHPRA</sequence>
<dbReference type="GO" id="GO:0006313">
    <property type="term" value="P:DNA transposition"/>
    <property type="evidence" value="ECO:0007669"/>
    <property type="project" value="UniProtKB-UniRule"/>
</dbReference>
<dbReference type="InterPro" id="IPR011010">
    <property type="entry name" value="DNA_brk_join_enz"/>
</dbReference>
<dbReference type="InterPro" id="IPR023009">
    <property type="entry name" value="Tyrosine_recombinase_XerC/XerD"/>
</dbReference>
<dbReference type="GeneID" id="56993042"/>
<organism evidence="14 17">
    <name type="scientific">Levilactobacillus brevis</name>
    <name type="common">Lactobacillus brevis</name>
    <dbReference type="NCBI Taxonomy" id="1580"/>
    <lineage>
        <taxon>Bacteria</taxon>
        <taxon>Bacillati</taxon>
        <taxon>Bacillota</taxon>
        <taxon>Bacilli</taxon>
        <taxon>Lactobacillales</taxon>
        <taxon>Lactobacillaceae</taxon>
        <taxon>Levilactobacillus</taxon>
    </lineage>
</organism>
<dbReference type="CDD" id="cd00798">
    <property type="entry name" value="INT_XerDC_C"/>
    <property type="match status" value="1"/>
</dbReference>
<dbReference type="EMBL" id="CP113117">
    <property type="protein sequence ID" value="WAD02059.1"/>
    <property type="molecule type" value="Genomic_DNA"/>
</dbReference>
<dbReference type="NCBIfam" id="NF001399">
    <property type="entry name" value="PRK00283.1"/>
    <property type="match status" value="1"/>
</dbReference>
<reference evidence="15 18" key="2">
    <citation type="submission" date="2018-07" db="EMBL/GenBank/DDBJ databases">
        <authorList>
            <person name="Feyereisen M."/>
        </authorList>
    </citation>
    <scope>NUCLEOTIDE SEQUENCE [LARGE SCALE GENOMIC DNA]</scope>
    <source>
        <strain evidence="15 18">UCCLBBS449</strain>
    </source>
</reference>
<dbReference type="Pfam" id="PF00589">
    <property type="entry name" value="Phage_integrase"/>
    <property type="match status" value="1"/>
</dbReference>
<evidence type="ECO:0000313" key="18">
    <source>
        <dbReference type="Proteomes" id="UP000307074"/>
    </source>
</evidence>
<evidence type="ECO:0000259" key="13">
    <source>
        <dbReference type="PROSITE" id="PS51900"/>
    </source>
</evidence>
<evidence type="ECO:0000256" key="11">
    <source>
        <dbReference type="HAMAP-Rule" id="MF_01807"/>
    </source>
</evidence>
<reference evidence="16" key="3">
    <citation type="submission" date="2022-11" db="EMBL/GenBank/DDBJ databases">
        <title>Whole genome sequence of Levilactobacillus brevis SMB091.</title>
        <authorList>
            <person name="Kim J.-M."/>
            <person name="Kim O.-C."/>
            <person name="Choi Y.H."/>
            <person name="Han N.S."/>
            <person name="Hurh B."/>
        </authorList>
    </citation>
    <scope>NUCLEOTIDE SEQUENCE</scope>
    <source>
        <strain evidence="16">SMB091</strain>
    </source>
</reference>
<dbReference type="AlphaFoldDB" id="A0A0D0GUW9"/>
<evidence type="ECO:0000256" key="5">
    <source>
        <dbReference type="ARBA" id="ARBA00022618"/>
    </source>
</evidence>
<dbReference type="GO" id="GO:0003677">
    <property type="term" value="F:DNA binding"/>
    <property type="evidence" value="ECO:0007669"/>
    <property type="project" value="UniProtKB-UniRule"/>
</dbReference>
<dbReference type="HAMAP" id="MF_01807">
    <property type="entry name" value="Recomb_XerD"/>
    <property type="match status" value="1"/>
</dbReference>
<reference evidence="14 17" key="1">
    <citation type="submission" date="2017-09" db="EMBL/GenBank/DDBJ databases">
        <title>Genome sequence of Lactobacillus brevis D7.</title>
        <authorList>
            <person name="Kwon M.-S."/>
            <person name="Lim S.K."/>
            <person name="Choi H.-J."/>
        </authorList>
    </citation>
    <scope>NUCLEOTIDE SEQUENCE [LARGE SCALE GENOMIC DNA]</scope>
    <source>
        <strain evidence="14 17">D7</strain>
    </source>
</reference>
<evidence type="ECO:0000256" key="9">
    <source>
        <dbReference type="ARBA" id="ARBA00023172"/>
    </source>
</evidence>
<dbReference type="Gene3D" id="1.10.150.130">
    <property type="match status" value="1"/>
</dbReference>
<dbReference type="GO" id="GO:0009037">
    <property type="term" value="F:tyrosine-based site-specific recombinase activity"/>
    <property type="evidence" value="ECO:0007669"/>
    <property type="project" value="UniProtKB-UniRule"/>
</dbReference>
<evidence type="ECO:0000256" key="8">
    <source>
        <dbReference type="ARBA" id="ARBA00023125"/>
    </source>
</evidence>
<feature type="active site" description="O-(3'-phospho-DNA)-tyrosine intermediate" evidence="11">
    <location>
        <position position="279"/>
    </location>
</feature>